<gene>
    <name evidence="1" type="ORF">CR152_06770</name>
</gene>
<dbReference type="OrthoDB" id="9923817at2"/>
<organism evidence="1 2">
    <name type="scientific">Massilia violaceinigra</name>
    <dbReference type="NCBI Taxonomy" id="2045208"/>
    <lineage>
        <taxon>Bacteria</taxon>
        <taxon>Pseudomonadati</taxon>
        <taxon>Pseudomonadota</taxon>
        <taxon>Betaproteobacteria</taxon>
        <taxon>Burkholderiales</taxon>
        <taxon>Oxalobacteraceae</taxon>
        <taxon>Telluria group</taxon>
        <taxon>Massilia</taxon>
    </lineage>
</organism>
<accession>A0A2D2DGX5</accession>
<proteinExistence type="predicted"/>
<evidence type="ECO:0000313" key="2">
    <source>
        <dbReference type="Proteomes" id="UP000229897"/>
    </source>
</evidence>
<keyword evidence="2" id="KW-1185">Reference proteome</keyword>
<dbReference type="KEGG" id="mass:CR152_06770"/>
<dbReference type="Proteomes" id="UP000229897">
    <property type="component" value="Chromosome"/>
</dbReference>
<dbReference type="AlphaFoldDB" id="A0A2D2DGX5"/>
<sequence length="146" mass="16932">MKAELKVLLNKMAVIEREISEEKGELTFFALLLPWAGLEPAWELTVSAHWADREHRPAAISYIVDQYYAVCSNPERMMIANVTIIDTDDDELDDILDDYDVEHGMVKMKYSRYFDNEFDRGYIFTCKRRTAEAAPPEHERAADQPV</sequence>
<name>A0A2D2DGX5_9BURK</name>
<protein>
    <submittedName>
        <fullName evidence="1">Uncharacterized protein</fullName>
    </submittedName>
</protein>
<evidence type="ECO:0000313" key="1">
    <source>
        <dbReference type="EMBL" id="ATQ74237.1"/>
    </source>
</evidence>
<reference evidence="1" key="1">
    <citation type="submission" date="2017-10" db="EMBL/GenBank/DDBJ databases">
        <title>Massilia psychrophilum sp. nov., a novel purple-pigmented bacterium isolated from Tianshan glacier, Xinjiang Municipality, China.</title>
        <authorList>
            <person name="Wang H."/>
        </authorList>
    </citation>
    <scope>NUCLEOTIDE SEQUENCE [LARGE SCALE GENOMIC DNA]</scope>
    <source>
        <strain evidence="1">B2</strain>
    </source>
</reference>
<dbReference type="RefSeq" id="WP_099874226.1">
    <property type="nucleotide sequence ID" value="NZ_CP024608.1"/>
</dbReference>
<dbReference type="EMBL" id="CP024608">
    <property type="protein sequence ID" value="ATQ74237.1"/>
    <property type="molecule type" value="Genomic_DNA"/>
</dbReference>